<dbReference type="PANTHER" id="PTHR30015">
    <property type="entry name" value="MRR RESTRICTION SYSTEM PROTEIN"/>
    <property type="match status" value="1"/>
</dbReference>
<organism evidence="2 3">
    <name type="scientific">Gemella haemolysans</name>
    <dbReference type="NCBI Taxonomy" id="1379"/>
    <lineage>
        <taxon>Bacteria</taxon>
        <taxon>Bacillati</taxon>
        <taxon>Bacillota</taxon>
        <taxon>Bacilli</taxon>
        <taxon>Bacillales</taxon>
        <taxon>Gemellaceae</taxon>
        <taxon>Gemella</taxon>
    </lineage>
</organism>
<dbReference type="SUPFAM" id="SSF52980">
    <property type="entry name" value="Restriction endonuclease-like"/>
    <property type="match status" value="1"/>
</dbReference>
<dbReference type="InterPro" id="IPR011335">
    <property type="entry name" value="Restrct_endonuc-II-like"/>
</dbReference>
<dbReference type="InterPro" id="IPR011856">
    <property type="entry name" value="tRNA_endonuc-like_dom_sf"/>
</dbReference>
<evidence type="ECO:0000313" key="3">
    <source>
        <dbReference type="Proteomes" id="UP000070355"/>
    </source>
</evidence>
<proteinExistence type="predicted"/>
<name>A0A133ZY08_9BACL</name>
<dbReference type="GO" id="GO:0003677">
    <property type="term" value="F:DNA binding"/>
    <property type="evidence" value="ECO:0007669"/>
    <property type="project" value="InterPro"/>
</dbReference>
<gene>
    <name evidence="2" type="ORF">HMPREF3186_00787</name>
</gene>
<evidence type="ECO:0000313" key="2">
    <source>
        <dbReference type="EMBL" id="KXB60290.1"/>
    </source>
</evidence>
<keyword evidence="2" id="KW-0540">Nuclease</keyword>
<dbReference type="STRING" id="1379.HMPREF3186_00787"/>
<reference evidence="3" key="1">
    <citation type="submission" date="2016-01" db="EMBL/GenBank/DDBJ databases">
        <authorList>
            <person name="Mitreva M."/>
            <person name="Pepin K.H."/>
            <person name="Mihindukulasuriya K.A."/>
            <person name="Fulton R."/>
            <person name="Fronick C."/>
            <person name="O'Laughlin M."/>
            <person name="Miner T."/>
            <person name="Herter B."/>
            <person name="Rosa B.A."/>
            <person name="Cordes M."/>
            <person name="Tomlinson C."/>
            <person name="Wollam A."/>
            <person name="Palsikar V.B."/>
            <person name="Mardis E.R."/>
            <person name="Wilson R.K."/>
        </authorList>
    </citation>
    <scope>NUCLEOTIDE SEQUENCE [LARGE SCALE GENOMIC DNA]</scope>
    <source>
        <strain evidence="3">DNF01167</strain>
    </source>
</reference>
<dbReference type="InterPro" id="IPR052906">
    <property type="entry name" value="Type_IV_Methyl-Rstrct_Enzyme"/>
</dbReference>
<feature type="domain" description="Restriction endonuclease type IV Mrr" evidence="1">
    <location>
        <begin position="160"/>
        <end position="278"/>
    </location>
</feature>
<dbReference type="GO" id="GO:0015666">
    <property type="term" value="F:restriction endodeoxyribonuclease activity"/>
    <property type="evidence" value="ECO:0007669"/>
    <property type="project" value="TreeGrafter"/>
</dbReference>
<protein>
    <submittedName>
        <fullName evidence="2">Restriction endonuclease</fullName>
    </submittedName>
</protein>
<accession>A0A133ZY08</accession>
<dbReference type="AlphaFoldDB" id="A0A133ZY08"/>
<comment type="caution">
    <text evidence="2">The sequence shown here is derived from an EMBL/GenBank/DDBJ whole genome shotgun (WGS) entry which is preliminary data.</text>
</comment>
<keyword evidence="2" id="KW-0378">Hydrolase</keyword>
<dbReference type="PATRIC" id="fig|1379.3.peg.769"/>
<dbReference type="PANTHER" id="PTHR30015:SF7">
    <property type="entry name" value="TYPE IV METHYL-DIRECTED RESTRICTION ENZYME ECOKMRR"/>
    <property type="match status" value="1"/>
</dbReference>
<dbReference type="EMBL" id="LSDC01000057">
    <property type="protein sequence ID" value="KXB60290.1"/>
    <property type="molecule type" value="Genomic_DNA"/>
</dbReference>
<sequence>MKEIKEGEFVNIFKMTTSQKDNVISKEIIIALRKKGGSDTKRAIVEYFRKNSEVITEEYIDFRRISEKSNKEYSPFEFFINFSLNYLERAEFLKKENKIYTLTDKGREANLEVLDFSAIYKKINKEIKQKKEIVDIEEVITVDEKEIVEDQWRDELIRKLKKFSPAKFEMFARKLVSKMNVEMDEKIGIQVSNDGGLDGFGYITSDNFRTARVAIQAKRWGGNVPSPEIDKFRGAMDKYNAEFGIFITTSKFSKAAIEASRLGTRAITLIDGDIIADLVAKYELYVKPVTTYVLDEFYDSE</sequence>
<dbReference type="Pfam" id="PF04471">
    <property type="entry name" value="Mrr_cat"/>
    <property type="match status" value="1"/>
</dbReference>
<dbReference type="InterPro" id="IPR007560">
    <property type="entry name" value="Restrct_endonuc_IV_Mrr"/>
</dbReference>
<keyword evidence="2" id="KW-0255">Endonuclease</keyword>
<evidence type="ECO:0000259" key="1">
    <source>
        <dbReference type="Pfam" id="PF04471"/>
    </source>
</evidence>
<dbReference type="Gene3D" id="3.40.1350.10">
    <property type="match status" value="1"/>
</dbReference>
<dbReference type="GO" id="GO:0009307">
    <property type="term" value="P:DNA restriction-modification system"/>
    <property type="evidence" value="ECO:0007669"/>
    <property type="project" value="InterPro"/>
</dbReference>
<dbReference type="Proteomes" id="UP000070355">
    <property type="component" value="Unassembled WGS sequence"/>
</dbReference>